<accession>A0A6I5A3Z3</accession>
<keyword evidence="1" id="KW-0812">Transmembrane</keyword>
<reference evidence="2 3" key="1">
    <citation type="submission" date="2019-11" db="EMBL/GenBank/DDBJ databases">
        <title>Genome sequences of 17 halophilic strains isolated from different environments.</title>
        <authorList>
            <person name="Furrow R.E."/>
        </authorList>
    </citation>
    <scope>NUCLEOTIDE SEQUENCE [LARGE SCALE GENOMIC DNA]</scope>
    <source>
        <strain evidence="2 3">22514_16_FS</strain>
    </source>
</reference>
<dbReference type="EMBL" id="WMEQ01000013">
    <property type="protein sequence ID" value="MYL35051.1"/>
    <property type="molecule type" value="Genomic_DNA"/>
</dbReference>
<proteinExistence type="predicted"/>
<evidence type="ECO:0008006" key="4">
    <source>
        <dbReference type="Google" id="ProtNLM"/>
    </source>
</evidence>
<name>A0A6I5A3Z3_9BACI</name>
<dbReference type="Proteomes" id="UP000468638">
    <property type="component" value="Unassembled WGS sequence"/>
</dbReference>
<dbReference type="OrthoDB" id="2991705at2"/>
<protein>
    <recommendedName>
        <fullName evidence="4">DUF4083 domain-containing protein</fullName>
    </recommendedName>
</protein>
<feature type="transmembrane region" description="Helical" evidence="1">
    <location>
        <begin position="6"/>
        <end position="24"/>
    </location>
</feature>
<evidence type="ECO:0000313" key="2">
    <source>
        <dbReference type="EMBL" id="MYL35051.1"/>
    </source>
</evidence>
<gene>
    <name evidence="2" type="ORF">GLW05_15820</name>
</gene>
<keyword evidence="1" id="KW-1133">Transmembrane helix</keyword>
<evidence type="ECO:0000256" key="1">
    <source>
        <dbReference type="SAM" id="Phobius"/>
    </source>
</evidence>
<evidence type="ECO:0000313" key="3">
    <source>
        <dbReference type="Proteomes" id="UP000468638"/>
    </source>
</evidence>
<sequence length="60" mass="7206">MAVFGIVNMLFYLAIIGFVIYVILKMLSHMEERNTYLKEIRNELRKSNENEKVNKDEHEM</sequence>
<dbReference type="AlphaFoldDB" id="A0A6I5A3Z3"/>
<organism evidence="2 3">
    <name type="scientific">Pontibacillus yanchengensis</name>
    <dbReference type="NCBI Taxonomy" id="462910"/>
    <lineage>
        <taxon>Bacteria</taxon>
        <taxon>Bacillati</taxon>
        <taxon>Bacillota</taxon>
        <taxon>Bacilli</taxon>
        <taxon>Bacillales</taxon>
        <taxon>Bacillaceae</taxon>
        <taxon>Pontibacillus</taxon>
    </lineage>
</organism>
<comment type="caution">
    <text evidence="2">The sequence shown here is derived from an EMBL/GenBank/DDBJ whole genome shotgun (WGS) entry which is preliminary data.</text>
</comment>
<keyword evidence="1" id="KW-0472">Membrane</keyword>